<evidence type="ECO:0000256" key="1">
    <source>
        <dbReference type="ARBA" id="ARBA00022801"/>
    </source>
</evidence>
<reference evidence="4" key="2">
    <citation type="submission" date="2011-02" db="EMBL/GenBank/DDBJ databases">
        <authorList>
            <person name="MacLean D."/>
        </authorList>
    </citation>
    <scope>NUCLEOTIDE SEQUENCE</scope>
</reference>
<dbReference type="PANTHER" id="PTHR46290:SF1">
    <property type="entry name" value="DI-N-ACETYLCHITOBIASE"/>
    <property type="match status" value="1"/>
</dbReference>
<gene>
    <name evidence="4" type="primary">AlNc14C25G2494</name>
    <name evidence="4" type="ORF">ALNC14_028930</name>
</gene>
<evidence type="ECO:0000259" key="3">
    <source>
        <dbReference type="PROSITE" id="PS51910"/>
    </source>
</evidence>
<dbReference type="SUPFAM" id="SSF51445">
    <property type="entry name" value="(Trans)glycosidases"/>
    <property type="match status" value="1"/>
</dbReference>
<dbReference type="GO" id="GO:0016798">
    <property type="term" value="F:hydrolase activity, acting on glycosyl bonds"/>
    <property type="evidence" value="ECO:0007669"/>
    <property type="project" value="UniProtKB-KW"/>
</dbReference>
<accession>F0W6K5</accession>
<keyword evidence="2" id="KW-0326">Glycosidase</keyword>
<dbReference type="InterPro" id="IPR029070">
    <property type="entry name" value="Chitinase_insertion_sf"/>
</dbReference>
<evidence type="ECO:0000256" key="2">
    <source>
        <dbReference type="ARBA" id="ARBA00023295"/>
    </source>
</evidence>
<keyword evidence="1" id="KW-0378">Hydrolase</keyword>
<dbReference type="GO" id="GO:0005615">
    <property type="term" value="C:extracellular space"/>
    <property type="evidence" value="ECO:0007669"/>
    <property type="project" value="TreeGrafter"/>
</dbReference>
<protein>
    <submittedName>
        <fullName evidence="4">DiNacetylchitobiase putative</fullName>
    </submittedName>
</protein>
<dbReference type="Pfam" id="PF00704">
    <property type="entry name" value="Glyco_hydro_18"/>
    <property type="match status" value="1"/>
</dbReference>
<dbReference type="InterPro" id="IPR017853">
    <property type="entry name" value="GH"/>
</dbReference>
<dbReference type="Gene3D" id="3.10.50.10">
    <property type="match status" value="1"/>
</dbReference>
<evidence type="ECO:0000313" key="4">
    <source>
        <dbReference type="EMBL" id="CCA16750.1"/>
    </source>
</evidence>
<dbReference type="FunFam" id="3.10.50.10:FF:000006">
    <property type="entry name" value="Chitobiase, di-N-acetyl"/>
    <property type="match status" value="1"/>
</dbReference>
<dbReference type="PROSITE" id="PS51910">
    <property type="entry name" value="GH18_2"/>
    <property type="match status" value="1"/>
</dbReference>
<dbReference type="Gene3D" id="3.20.20.80">
    <property type="entry name" value="Glycosidases"/>
    <property type="match status" value="1"/>
</dbReference>
<dbReference type="InterPro" id="IPR011583">
    <property type="entry name" value="Chitinase_II/V-like_cat"/>
</dbReference>
<dbReference type="HOGENOM" id="CLU_061189_1_0_1"/>
<dbReference type="SMART" id="SM00636">
    <property type="entry name" value="Glyco_18"/>
    <property type="match status" value="1"/>
</dbReference>
<dbReference type="PANTHER" id="PTHR46290">
    <property type="entry name" value="DI-N-ACETYLCHITOBIASE"/>
    <property type="match status" value="1"/>
</dbReference>
<organism evidence="4">
    <name type="scientific">Albugo laibachii Nc14</name>
    <dbReference type="NCBI Taxonomy" id="890382"/>
    <lineage>
        <taxon>Eukaryota</taxon>
        <taxon>Sar</taxon>
        <taxon>Stramenopiles</taxon>
        <taxon>Oomycota</taxon>
        <taxon>Peronosporomycetes</taxon>
        <taxon>Albuginales</taxon>
        <taxon>Albuginaceae</taxon>
        <taxon>Albugo</taxon>
    </lineage>
</organism>
<dbReference type="InterPro" id="IPR001223">
    <property type="entry name" value="Glyco_hydro18_cat"/>
</dbReference>
<dbReference type="GO" id="GO:0009313">
    <property type="term" value="P:oligosaccharide catabolic process"/>
    <property type="evidence" value="ECO:0007669"/>
    <property type="project" value="TreeGrafter"/>
</dbReference>
<name>F0W6K5_9STRA</name>
<sequence>MGSLLTLPSPHIDLVSGLLDSTSYNVYERMALSSCPCLGEDLQATLPPCLPVNTEGRNRKEVFAFSPSKVDKWRHYDWDQVTTIAWDEDKRLVCHAHKKGVKIVVTLGFDNFDKICDHETRQVWIRRVYEKIVTNYADGFNFDIEKPSSGAKSHCYVLLVKELRHVLKQSEYTKNAQITVDVPWAPHGIDGRYYDWNALAEAADFLFVMSYDMRSQIYYQCIASANSPLALVRKGLEEYLLGYNIAPDKLVLGLPWYAYDYKCQNYSAALDICQIEQVPFAGAPCSDAAGKQRNYEVIRARAAADPAHYVRRWDNISHTPYYTYTNFEMNETGQIWFEDPDSLSAKYALVREFGLRGGGMWHADGLSYGKDDESKKMWDSFKAMY</sequence>
<feature type="domain" description="GH18" evidence="3">
    <location>
        <begin position="40"/>
        <end position="384"/>
    </location>
</feature>
<dbReference type="EMBL" id="FR824070">
    <property type="protein sequence ID" value="CCA16750.1"/>
    <property type="molecule type" value="Genomic_DNA"/>
</dbReference>
<reference evidence="4" key="1">
    <citation type="journal article" date="2011" name="PLoS Biol.">
        <title>Gene gain and loss during evolution of obligate parasitism in the white rust pathogen of Arabidopsis thaliana.</title>
        <authorList>
            <person name="Kemen E."/>
            <person name="Gardiner A."/>
            <person name="Schultz-Larsen T."/>
            <person name="Kemen A.C."/>
            <person name="Balmuth A.L."/>
            <person name="Robert-Seilaniantz A."/>
            <person name="Bailey K."/>
            <person name="Holub E."/>
            <person name="Studholme D.J."/>
            <person name="Maclean D."/>
            <person name="Jones J.D."/>
        </authorList>
    </citation>
    <scope>NUCLEOTIDE SEQUENCE</scope>
</reference>
<proteinExistence type="predicted"/>
<dbReference type="GO" id="GO:0008061">
    <property type="term" value="F:chitin binding"/>
    <property type="evidence" value="ECO:0007669"/>
    <property type="project" value="InterPro"/>
</dbReference>
<dbReference type="InterPro" id="IPR051887">
    <property type="entry name" value="GH18_Domain-Containing"/>
</dbReference>
<dbReference type="AlphaFoldDB" id="F0W6K5"/>